<feature type="compositionally biased region" description="Low complexity" evidence="1">
    <location>
        <begin position="29"/>
        <end position="44"/>
    </location>
</feature>
<evidence type="ECO:0000313" key="2">
    <source>
        <dbReference type="EMBL" id="MBW0541370.1"/>
    </source>
</evidence>
<feature type="region of interest" description="Disordered" evidence="1">
    <location>
        <begin position="19"/>
        <end position="44"/>
    </location>
</feature>
<protein>
    <submittedName>
        <fullName evidence="2">Uncharacterized protein</fullName>
    </submittedName>
</protein>
<organism evidence="2 3">
    <name type="scientific">Austropuccinia psidii MF-1</name>
    <dbReference type="NCBI Taxonomy" id="1389203"/>
    <lineage>
        <taxon>Eukaryota</taxon>
        <taxon>Fungi</taxon>
        <taxon>Dikarya</taxon>
        <taxon>Basidiomycota</taxon>
        <taxon>Pucciniomycotina</taxon>
        <taxon>Pucciniomycetes</taxon>
        <taxon>Pucciniales</taxon>
        <taxon>Sphaerophragmiaceae</taxon>
        <taxon>Austropuccinia</taxon>
    </lineage>
</organism>
<dbReference type="Proteomes" id="UP000765509">
    <property type="component" value="Unassembled WGS sequence"/>
</dbReference>
<gene>
    <name evidence="2" type="ORF">O181_081085</name>
</gene>
<sequence>MAFLGHLGPLWLLQPVGHDSRSMAKRGQRGQPSSPQGQVGPKPQLDLPEAKLVINPFNPKLAINPIGSIFGHGPPWTNISAMASGNHQRPPDQLSQPSPQLMGNSFHSFIPSVLKVAGLVHIWYYIPLCTIFAQQSNGDVFRTHFHLSISRSQNPMPILKEDYSAHQSDKLWQQSEDSSRIPTTCIFRSWVGTLFRTIQRANSQEVLHQYNKLSRHQVFQYSLDNSIHRYRPHSINLYGLDPIGSFHILLCEFHHTVQISRWKELYFPIWTIQSLIDLPGSIFQVFTYTGHLSSPGDFFPS</sequence>
<keyword evidence="3" id="KW-1185">Reference proteome</keyword>
<accession>A0A9Q3FPE7</accession>
<evidence type="ECO:0000313" key="3">
    <source>
        <dbReference type="Proteomes" id="UP000765509"/>
    </source>
</evidence>
<comment type="caution">
    <text evidence="2">The sequence shown here is derived from an EMBL/GenBank/DDBJ whole genome shotgun (WGS) entry which is preliminary data.</text>
</comment>
<evidence type="ECO:0000256" key="1">
    <source>
        <dbReference type="SAM" id="MobiDB-lite"/>
    </source>
</evidence>
<reference evidence="2" key="1">
    <citation type="submission" date="2021-03" db="EMBL/GenBank/DDBJ databases">
        <title>Draft genome sequence of rust myrtle Austropuccinia psidii MF-1, a brazilian biotype.</title>
        <authorList>
            <person name="Quecine M.C."/>
            <person name="Pachon D.M.R."/>
            <person name="Bonatelli M.L."/>
            <person name="Correr F.H."/>
            <person name="Franceschini L.M."/>
            <person name="Leite T.F."/>
            <person name="Margarido G.R.A."/>
            <person name="Almeida C.A."/>
            <person name="Ferrarezi J.A."/>
            <person name="Labate C.A."/>
        </authorList>
    </citation>
    <scope>NUCLEOTIDE SEQUENCE</scope>
    <source>
        <strain evidence="2">MF-1</strain>
    </source>
</reference>
<name>A0A9Q3FPE7_9BASI</name>
<dbReference type="AlphaFoldDB" id="A0A9Q3FPE7"/>
<proteinExistence type="predicted"/>
<dbReference type="EMBL" id="AVOT02046037">
    <property type="protein sequence ID" value="MBW0541370.1"/>
    <property type="molecule type" value="Genomic_DNA"/>
</dbReference>